<dbReference type="InterPro" id="IPR009019">
    <property type="entry name" value="KH_sf_prok-type"/>
</dbReference>
<dbReference type="InterPro" id="IPR006073">
    <property type="entry name" value="GTP-bd"/>
</dbReference>
<dbReference type="PANTHER" id="PTHR42698:SF1">
    <property type="entry name" value="GTPASE ERA, MITOCHONDRIAL"/>
    <property type="match status" value="1"/>
</dbReference>
<feature type="region of interest" description="G4" evidence="7">
    <location>
        <begin position="179"/>
        <end position="182"/>
    </location>
</feature>
<dbReference type="PROSITE" id="PS51713">
    <property type="entry name" value="G_ERA"/>
    <property type="match status" value="1"/>
</dbReference>
<dbReference type="AlphaFoldDB" id="A0A9D1A0C2"/>
<evidence type="ECO:0000256" key="4">
    <source>
        <dbReference type="ARBA" id="ARBA00022884"/>
    </source>
</evidence>
<dbReference type="GO" id="GO:0003924">
    <property type="term" value="F:GTPase activity"/>
    <property type="evidence" value="ECO:0007669"/>
    <property type="project" value="UniProtKB-UniRule"/>
</dbReference>
<dbReference type="Pfam" id="PF07650">
    <property type="entry name" value="KH_2"/>
    <property type="match status" value="1"/>
</dbReference>
<evidence type="ECO:0000256" key="1">
    <source>
        <dbReference type="ARBA" id="ARBA00007921"/>
    </source>
</evidence>
<dbReference type="Gene3D" id="3.40.50.300">
    <property type="entry name" value="P-loop containing nucleotide triphosphate hydrolases"/>
    <property type="match status" value="1"/>
</dbReference>
<dbReference type="GO" id="GO:0000028">
    <property type="term" value="P:ribosomal small subunit assembly"/>
    <property type="evidence" value="ECO:0007669"/>
    <property type="project" value="TreeGrafter"/>
</dbReference>
<dbReference type="HAMAP" id="MF_00367">
    <property type="entry name" value="GTPase_Era"/>
    <property type="match status" value="1"/>
</dbReference>
<keyword evidence="6" id="KW-0472">Membrane</keyword>
<protein>
    <recommendedName>
        <fullName evidence="2 6">GTPase Era</fullName>
    </recommendedName>
</protein>
<feature type="region of interest" description="G3" evidence="7">
    <location>
        <begin position="117"/>
        <end position="120"/>
    </location>
</feature>
<evidence type="ECO:0000256" key="6">
    <source>
        <dbReference type="HAMAP-Rule" id="MF_00367"/>
    </source>
</evidence>
<dbReference type="InterPro" id="IPR030388">
    <property type="entry name" value="G_ERA_dom"/>
</dbReference>
<feature type="domain" description="KH type-2" evidence="10">
    <location>
        <begin position="260"/>
        <end position="338"/>
    </location>
</feature>
<dbReference type="InterPro" id="IPR027417">
    <property type="entry name" value="P-loop_NTPase"/>
</dbReference>
<keyword evidence="6" id="KW-0699">rRNA-binding</keyword>
<dbReference type="NCBIfam" id="TIGR00436">
    <property type="entry name" value="era"/>
    <property type="match status" value="1"/>
</dbReference>
<dbReference type="Proteomes" id="UP000824261">
    <property type="component" value="Unassembled WGS sequence"/>
</dbReference>
<evidence type="ECO:0000259" key="11">
    <source>
        <dbReference type="PROSITE" id="PS51713"/>
    </source>
</evidence>
<dbReference type="SUPFAM" id="SSF54814">
    <property type="entry name" value="Prokaryotic type KH domain (KH-domain type II)"/>
    <property type="match status" value="1"/>
</dbReference>
<comment type="subcellular location">
    <subcellularLocation>
        <location evidence="6">Cytoplasm</location>
    </subcellularLocation>
    <subcellularLocation>
        <location evidence="6">Cell membrane</location>
        <topology evidence="6">Peripheral membrane protein</topology>
    </subcellularLocation>
</comment>
<dbReference type="GO" id="GO:0070181">
    <property type="term" value="F:small ribosomal subunit rRNA binding"/>
    <property type="evidence" value="ECO:0007669"/>
    <property type="project" value="UniProtKB-UniRule"/>
</dbReference>
<reference evidence="12" key="2">
    <citation type="journal article" date="2021" name="PeerJ">
        <title>Extensive microbial diversity within the chicken gut microbiome revealed by metagenomics and culture.</title>
        <authorList>
            <person name="Gilroy R."/>
            <person name="Ravi A."/>
            <person name="Getino M."/>
            <person name="Pursley I."/>
            <person name="Horton D.L."/>
            <person name="Alikhan N.F."/>
            <person name="Baker D."/>
            <person name="Gharbi K."/>
            <person name="Hall N."/>
            <person name="Watson M."/>
            <person name="Adriaenssens E.M."/>
            <person name="Foster-Nyarko E."/>
            <person name="Jarju S."/>
            <person name="Secka A."/>
            <person name="Antonio M."/>
            <person name="Oren A."/>
            <person name="Chaudhuri R.R."/>
            <person name="La Ragione R."/>
            <person name="Hildebrand F."/>
            <person name="Pallen M.J."/>
        </authorList>
    </citation>
    <scope>NUCLEOTIDE SEQUENCE</scope>
    <source>
        <strain evidence="12">ChiGjej1B1-2707</strain>
    </source>
</reference>
<dbReference type="InterPro" id="IPR005662">
    <property type="entry name" value="GTPase_Era-like"/>
</dbReference>
<organism evidence="12 13">
    <name type="scientific">Candidatus Aveggerthella stercoripullorum</name>
    <dbReference type="NCBI Taxonomy" id="2840688"/>
    <lineage>
        <taxon>Bacteria</taxon>
        <taxon>Bacillati</taxon>
        <taxon>Actinomycetota</taxon>
        <taxon>Coriobacteriia</taxon>
        <taxon>Eggerthellales</taxon>
        <taxon>Eggerthellaceae</taxon>
        <taxon>Eggerthellaceae incertae sedis</taxon>
        <taxon>Candidatus Aveggerthella</taxon>
    </lineage>
</organism>
<dbReference type="GO" id="GO:0005829">
    <property type="term" value="C:cytosol"/>
    <property type="evidence" value="ECO:0007669"/>
    <property type="project" value="TreeGrafter"/>
</dbReference>
<dbReference type="Gene3D" id="3.30.300.20">
    <property type="match status" value="1"/>
</dbReference>
<dbReference type="Pfam" id="PF01926">
    <property type="entry name" value="MMR_HSR1"/>
    <property type="match status" value="1"/>
</dbReference>
<keyword evidence="4 6" id="KW-0694">RNA-binding</keyword>
<reference evidence="12" key="1">
    <citation type="submission" date="2020-10" db="EMBL/GenBank/DDBJ databases">
        <authorList>
            <person name="Gilroy R."/>
        </authorList>
    </citation>
    <scope>NUCLEOTIDE SEQUENCE</scope>
    <source>
        <strain evidence="12">ChiGjej1B1-2707</strain>
    </source>
</reference>
<evidence type="ECO:0000256" key="7">
    <source>
        <dbReference type="PROSITE-ProRule" id="PRU01050"/>
    </source>
</evidence>
<dbReference type="FunFam" id="3.30.300.20:FF:000003">
    <property type="entry name" value="GTPase Era"/>
    <property type="match status" value="1"/>
</dbReference>
<dbReference type="GO" id="GO:0005886">
    <property type="term" value="C:plasma membrane"/>
    <property type="evidence" value="ECO:0007669"/>
    <property type="project" value="UniProtKB-SubCell"/>
</dbReference>
<comment type="function">
    <text evidence="6">An essential GTPase that binds both GDP and GTP, with rapid nucleotide exchange. Plays a role in 16S rRNA processing and 30S ribosomal subunit biogenesis and possibly also in cell cycle regulation and energy metabolism.</text>
</comment>
<feature type="region of interest" description="Disordered" evidence="9">
    <location>
        <begin position="1"/>
        <end position="32"/>
    </location>
</feature>
<keyword evidence="5 6" id="KW-0342">GTP-binding</keyword>
<proteinExistence type="inferred from homology"/>
<dbReference type="GO" id="GO:0005525">
    <property type="term" value="F:GTP binding"/>
    <property type="evidence" value="ECO:0007669"/>
    <property type="project" value="UniProtKB-UniRule"/>
</dbReference>
<keyword evidence="3 6" id="KW-0547">Nucleotide-binding</keyword>
<dbReference type="NCBIfam" id="NF000908">
    <property type="entry name" value="PRK00089.1"/>
    <property type="match status" value="1"/>
</dbReference>
<evidence type="ECO:0000256" key="5">
    <source>
        <dbReference type="ARBA" id="ARBA00023134"/>
    </source>
</evidence>
<dbReference type="InterPro" id="IPR004044">
    <property type="entry name" value="KH_dom_type_2"/>
</dbReference>
<evidence type="ECO:0000256" key="8">
    <source>
        <dbReference type="RuleBase" id="RU003761"/>
    </source>
</evidence>
<comment type="subunit">
    <text evidence="6">Monomer.</text>
</comment>
<comment type="similarity">
    <text evidence="1 6 7 8">Belongs to the TRAFAC class TrmE-Era-EngA-EngB-Septin-like GTPase superfamily. Era GTPase family.</text>
</comment>
<dbReference type="PANTHER" id="PTHR42698">
    <property type="entry name" value="GTPASE ERA"/>
    <property type="match status" value="1"/>
</dbReference>
<dbReference type="NCBIfam" id="TIGR00231">
    <property type="entry name" value="small_GTP"/>
    <property type="match status" value="1"/>
</dbReference>
<keyword evidence="6" id="KW-0690">Ribosome biogenesis</keyword>
<evidence type="ECO:0000259" key="10">
    <source>
        <dbReference type="PROSITE" id="PS50823"/>
    </source>
</evidence>
<evidence type="ECO:0000313" key="12">
    <source>
        <dbReference type="EMBL" id="HIR01465.1"/>
    </source>
</evidence>
<accession>A0A9D1A0C2</accession>
<dbReference type="InterPro" id="IPR015946">
    <property type="entry name" value="KH_dom-like_a/b"/>
</dbReference>
<evidence type="ECO:0000256" key="3">
    <source>
        <dbReference type="ARBA" id="ARBA00022741"/>
    </source>
</evidence>
<sequence>MDGADVQESEGAYEESELEESDWLDEEEDEDAGLSLDEMIAAALGSTDGQTAAPVTLEEGFRSGFVTLVGRPNAGKSTLLNAIMGKKIAITSNTAQTTRHRFRAVLTRPDFQMVIVDTPGIHKPHDVLGEELNVSALEALKDVDVVAFLVDASKPVGRGDAWVANALKGLHAKKILVLSKTDLATDEQVERQRQAADELGEWDAYVALSSKTGENVDGFVAAVAAELPEGPQWFPDDMETDQPIEVIVAEFVREKILRSFRDEIPHAIGVVVEEMEYKRKANLNTIYATVYVERDSQKGIIIGKGGAAIKMIGSEARADLEQLLGTRVFLDLRVKVKKNWRRDLNQIRRFGYGEGI</sequence>
<evidence type="ECO:0000313" key="13">
    <source>
        <dbReference type="Proteomes" id="UP000824261"/>
    </source>
</evidence>
<comment type="caution">
    <text evidence="12">The sequence shown here is derived from an EMBL/GenBank/DDBJ whole genome shotgun (WGS) entry which is preliminary data.</text>
</comment>
<feature type="region of interest" description="G1" evidence="7">
    <location>
        <begin position="70"/>
        <end position="77"/>
    </location>
</feature>
<dbReference type="CDD" id="cd04163">
    <property type="entry name" value="Era"/>
    <property type="match status" value="1"/>
</dbReference>
<feature type="binding site" evidence="6">
    <location>
        <begin position="117"/>
        <end position="121"/>
    </location>
    <ligand>
        <name>GTP</name>
        <dbReference type="ChEBI" id="CHEBI:37565"/>
    </ligand>
</feature>
<feature type="region of interest" description="G5" evidence="7">
    <location>
        <begin position="208"/>
        <end position="210"/>
    </location>
</feature>
<name>A0A9D1A0C2_9ACTN</name>
<feature type="domain" description="Era-type G" evidence="11">
    <location>
        <begin position="62"/>
        <end position="229"/>
    </location>
</feature>
<keyword evidence="6" id="KW-1003">Cell membrane</keyword>
<feature type="binding site" evidence="6">
    <location>
        <begin position="179"/>
        <end position="182"/>
    </location>
    <ligand>
        <name>GTP</name>
        <dbReference type="ChEBI" id="CHEBI:37565"/>
    </ligand>
</feature>
<dbReference type="CDD" id="cd22534">
    <property type="entry name" value="KH-II_Era"/>
    <property type="match status" value="1"/>
</dbReference>
<feature type="binding site" evidence="6">
    <location>
        <begin position="70"/>
        <end position="77"/>
    </location>
    <ligand>
        <name>GTP</name>
        <dbReference type="ChEBI" id="CHEBI:37565"/>
    </ligand>
</feature>
<gene>
    <name evidence="6 12" type="primary">era</name>
    <name evidence="12" type="ORF">IAA69_04305</name>
</gene>
<dbReference type="InterPro" id="IPR005225">
    <property type="entry name" value="Small_GTP-bd"/>
</dbReference>
<dbReference type="GO" id="GO:0043024">
    <property type="term" value="F:ribosomal small subunit binding"/>
    <property type="evidence" value="ECO:0007669"/>
    <property type="project" value="TreeGrafter"/>
</dbReference>
<dbReference type="EMBL" id="DVGB01000055">
    <property type="protein sequence ID" value="HIR01465.1"/>
    <property type="molecule type" value="Genomic_DNA"/>
</dbReference>
<evidence type="ECO:0000256" key="9">
    <source>
        <dbReference type="SAM" id="MobiDB-lite"/>
    </source>
</evidence>
<dbReference type="PRINTS" id="PR00326">
    <property type="entry name" value="GTP1OBG"/>
</dbReference>
<dbReference type="SUPFAM" id="SSF52540">
    <property type="entry name" value="P-loop containing nucleoside triphosphate hydrolases"/>
    <property type="match status" value="1"/>
</dbReference>
<dbReference type="PROSITE" id="PS50823">
    <property type="entry name" value="KH_TYPE_2"/>
    <property type="match status" value="1"/>
</dbReference>
<evidence type="ECO:0000256" key="2">
    <source>
        <dbReference type="ARBA" id="ARBA00020484"/>
    </source>
</evidence>
<feature type="region of interest" description="G2" evidence="7">
    <location>
        <begin position="96"/>
        <end position="100"/>
    </location>
</feature>
<keyword evidence="6" id="KW-0963">Cytoplasm</keyword>